<feature type="compositionally biased region" description="Basic and acidic residues" evidence="1">
    <location>
        <begin position="53"/>
        <end position="69"/>
    </location>
</feature>
<evidence type="ECO:0000313" key="3">
    <source>
        <dbReference type="Proteomes" id="UP000008710"/>
    </source>
</evidence>
<dbReference type="AlphaFoldDB" id="Q0RY17"/>
<dbReference type="HOGENOM" id="CLU_2603711_0_0_11"/>
<dbReference type="EMBL" id="CP000432">
    <property type="protein sequence ID" value="ABG99819.1"/>
    <property type="molecule type" value="Genomic_DNA"/>
</dbReference>
<geneLocation type="plasmid" evidence="2 3">
    <name>pRHL1</name>
</geneLocation>
<evidence type="ECO:0000313" key="2">
    <source>
        <dbReference type="EMBL" id="ABG99819.1"/>
    </source>
</evidence>
<reference evidence="3" key="1">
    <citation type="journal article" date="2006" name="Proc. Natl. Acad. Sci. U.S.A.">
        <title>The complete genome of Rhodococcus sp. RHA1 provides insights into a catabolic powerhouse.</title>
        <authorList>
            <person name="McLeod M.P."/>
            <person name="Warren R.L."/>
            <person name="Hsiao W.W.L."/>
            <person name="Araki N."/>
            <person name="Myhre M."/>
            <person name="Fernandes C."/>
            <person name="Miyazawa D."/>
            <person name="Wong W."/>
            <person name="Lillquist A.L."/>
            <person name="Wang D."/>
            <person name="Dosanjh M."/>
            <person name="Hara H."/>
            <person name="Petrescu A."/>
            <person name="Morin R.D."/>
            <person name="Yang G."/>
            <person name="Stott J.M."/>
            <person name="Schein J.E."/>
            <person name="Shin H."/>
            <person name="Smailus D."/>
            <person name="Siddiqui A.S."/>
            <person name="Marra M.A."/>
            <person name="Jones S.J.M."/>
            <person name="Holt R."/>
            <person name="Brinkman F.S.L."/>
            <person name="Miyauchi K."/>
            <person name="Fukuda M."/>
            <person name="Davies J.E."/>
            <person name="Mohn W.W."/>
            <person name="Eltis L.D."/>
        </authorList>
    </citation>
    <scope>NUCLEOTIDE SEQUENCE [LARGE SCALE GENOMIC DNA]</scope>
    <source>
        <strain evidence="3">RHA1</strain>
    </source>
</reference>
<dbReference type="KEGG" id="rha:RHA1_ro08775"/>
<accession>Q0RY17</accession>
<evidence type="ECO:0000256" key="1">
    <source>
        <dbReference type="SAM" id="MobiDB-lite"/>
    </source>
</evidence>
<dbReference type="Proteomes" id="UP000008710">
    <property type="component" value="Plasmid pRHL1"/>
</dbReference>
<keyword evidence="2" id="KW-0614">Plasmid</keyword>
<gene>
    <name evidence="2" type="ordered locus">RHA1_ro08775</name>
</gene>
<proteinExistence type="predicted"/>
<name>Q0RY17_RHOJR</name>
<feature type="region of interest" description="Disordered" evidence="1">
    <location>
        <begin position="1"/>
        <end position="79"/>
    </location>
</feature>
<organism evidence="2 3">
    <name type="scientific">Rhodococcus jostii (strain RHA1)</name>
    <dbReference type="NCBI Taxonomy" id="101510"/>
    <lineage>
        <taxon>Bacteria</taxon>
        <taxon>Bacillati</taxon>
        <taxon>Actinomycetota</taxon>
        <taxon>Actinomycetes</taxon>
        <taxon>Mycobacteriales</taxon>
        <taxon>Nocardiaceae</taxon>
        <taxon>Rhodococcus</taxon>
    </lineage>
</organism>
<protein>
    <submittedName>
        <fullName evidence="2">Uncharacterized protein</fullName>
    </submittedName>
</protein>
<sequence length="79" mass="9311">MTDMDSTRHHHLTPARSPSPHLKRPTSALKVLRVRRTDCTKRAGRLQPLSHNPELKNRHDNRPRRETIARYHHHASNTR</sequence>
<feature type="compositionally biased region" description="Basic residues" evidence="1">
    <location>
        <begin position="70"/>
        <end position="79"/>
    </location>
</feature>